<organism evidence="2 3">
    <name type="scientific">Variovorax paradoxus</name>
    <dbReference type="NCBI Taxonomy" id="34073"/>
    <lineage>
        <taxon>Bacteria</taxon>
        <taxon>Pseudomonadati</taxon>
        <taxon>Pseudomonadota</taxon>
        <taxon>Betaproteobacteria</taxon>
        <taxon>Burkholderiales</taxon>
        <taxon>Comamonadaceae</taxon>
        <taxon>Variovorax</taxon>
    </lineage>
</organism>
<dbReference type="Pfam" id="PF12680">
    <property type="entry name" value="SnoaL_2"/>
    <property type="match status" value="1"/>
</dbReference>
<comment type="caution">
    <text evidence="2">The sequence shown here is derived from an EMBL/GenBank/DDBJ whole genome shotgun (WGS) entry which is preliminary data.</text>
</comment>
<reference evidence="2 3" key="1">
    <citation type="submission" date="2014-12" db="EMBL/GenBank/DDBJ databases">
        <title>16Stimator: statistical estimation of ribosomal gene copy numbers from draft genome assemblies.</title>
        <authorList>
            <person name="Perisin M.A."/>
            <person name="Vetter M."/>
            <person name="Gilbert J.A."/>
            <person name="Bergelson J."/>
        </authorList>
    </citation>
    <scope>NUCLEOTIDE SEQUENCE [LARGE SCALE GENOMIC DNA]</scope>
    <source>
        <strain evidence="2 3">MEDvA23</strain>
    </source>
</reference>
<evidence type="ECO:0000313" key="3">
    <source>
        <dbReference type="Proteomes" id="UP000032067"/>
    </source>
</evidence>
<dbReference type="RefSeq" id="WP_042579324.1">
    <property type="nucleotide sequence ID" value="NZ_JXQQ01000028.1"/>
</dbReference>
<dbReference type="EMBL" id="JXQQ01000028">
    <property type="protein sequence ID" value="KIQ32110.1"/>
    <property type="molecule type" value="Genomic_DNA"/>
</dbReference>
<feature type="domain" description="SnoaL-like" evidence="1">
    <location>
        <begin position="14"/>
        <end position="115"/>
    </location>
</feature>
<dbReference type="OrthoDB" id="8855132at2"/>
<dbReference type="SUPFAM" id="SSF54427">
    <property type="entry name" value="NTF2-like"/>
    <property type="match status" value="1"/>
</dbReference>
<dbReference type="Proteomes" id="UP000032067">
    <property type="component" value="Unassembled WGS sequence"/>
</dbReference>
<dbReference type="AlphaFoldDB" id="A0A0D0MSB0"/>
<evidence type="ECO:0000259" key="1">
    <source>
        <dbReference type="Pfam" id="PF12680"/>
    </source>
</evidence>
<gene>
    <name evidence="2" type="ORF">RT97_13775</name>
</gene>
<sequence length="132" mass="14662">MSEATKLNLAAVADRYAAAWLSHDPQAIVALHAPDSTFQAHGRSGQVKGEAALLKEFAGVFELYPNFGVEIRRLLLGDRHWTLDWDLTFQPPGKEPRKFHALDVVEVDDAGLVTRKDTFFDFAQVKAALEAK</sequence>
<dbReference type="InterPro" id="IPR037401">
    <property type="entry name" value="SnoaL-like"/>
</dbReference>
<evidence type="ECO:0000313" key="2">
    <source>
        <dbReference type="EMBL" id="KIQ32110.1"/>
    </source>
</evidence>
<dbReference type="Gene3D" id="3.10.450.50">
    <property type="match status" value="1"/>
</dbReference>
<accession>A0A0D0MSB0</accession>
<protein>
    <recommendedName>
        <fullName evidence="1">SnoaL-like domain-containing protein</fullName>
    </recommendedName>
</protein>
<proteinExistence type="predicted"/>
<name>A0A0D0MSB0_VARPD</name>
<dbReference type="InterPro" id="IPR032710">
    <property type="entry name" value="NTF2-like_dom_sf"/>
</dbReference>